<dbReference type="AlphaFoldDB" id="A0A431UG84"/>
<evidence type="ECO:0000313" key="1">
    <source>
        <dbReference type="EMBL" id="RTQ88514.1"/>
    </source>
</evidence>
<keyword evidence="2" id="KW-1185">Reference proteome</keyword>
<sequence length="181" mass="21345">MNKSTLFLSSILIFGIYHAEVCGKTDVPPSFEEFFTEGGYKTVEDALDNFEQHYKQKPNLPLRVPPISFTHQFGIFHDLDGDFNDFFEVKYINDQIPENHYKIYVRSKKYKIEFDDKYVLKVYKLNNGNDALYMEPNFPFKMLAFENGNWQYVLHIDNRVDEVTPEILVQIANSINYDTEN</sequence>
<evidence type="ECO:0000313" key="2">
    <source>
        <dbReference type="Proteomes" id="UP000276349"/>
    </source>
</evidence>
<dbReference type="Proteomes" id="UP000276349">
    <property type="component" value="Unassembled WGS sequence"/>
</dbReference>
<name>A0A431UG84_9BACI</name>
<protein>
    <recommendedName>
        <fullName evidence="3">DUF4367 domain-containing protein</fullName>
    </recommendedName>
</protein>
<proteinExistence type="predicted"/>
<accession>A0A431UG84</accession>
<organism evidence="1 2">
    <name type="scientific">Lysinibacillus telephonicus</name>
    <dbReference type="NCBI Taxonomy" id="1714840"/>
    <lineage>
        <taxon>Bacteria</taxon>
        <taxon>Bacillati</taxon>
        <taxon>Bacillota</taxon>
        <taxon>Bacilli</taxon>
        <taxon>Bacillales</taxon>
        <taxon>Bacillaceae</taxon>
        <taxon>Lysinibacillus</taxon>
    </lineage>
</organism>
<dbReference type="RefSeq" id="WP_126295885.1">
    <property type="nucleotide sequence ID" value="NZ_CP185866.1"/>
</dbReference>
<dbReference type="OrthoDB" id="2437594at2"/>
<evidence type="ECO:0008006" key="3">
    <source>
        <dbReference type="Google" id="ProtNLM"/>
    </source>
</evidence>
<reference evidence="1 2" key="1">
    <citation type="submission" date="2018-12" db="EMBL/GenBank/DDBJ databases">
        <authorList>
            <person name="Yu L."/>
        </authorList>
    </citation>
    <scope>NUCLEOTIDE SEQUENCE [LARGE SCALE GENOMIC DNA]</scope>
    <source>
        <strain evidence="1 2">S5H2222</strain>
    </source>
</reference>
<gene>
    <name evidence="1" type="ORF">EKG35_17740</name>
</gene>
<dbReference type="EMBL" id="RXNR01000077">
    <property type="protein sequence ID" value="RTQ88514.1"/>
    <property type="molecule type" value="Genomic_DNA"/>
</dbReference>
<comment type="caution">
    <text evidence="1">The sequence shown here is derived from an EMBL/GenBank/DDBJ whole genome shotgun (WGS) entry which is preliminary data.</text>
</comment>